<evidence type="ECO:0000313" key="1">
    <source>
        <dbReference type="EMBL" id="MCB8889746.1"/>
    </source>
</evidence>
<dbReference type="EMBL" id="WHVL01000004">
    <property type="protein sequence ID" value="MCB8889746.1"/>
    <property type="molecule type" value="Genomic_DNA"/>
</dbReference>
<accession>A0ABS8DU13</accession>
<dbReference type="Proteomes" id="UP001319882">
    <property type="component" value="Unassembled WGS sequence"/>
</dbReference>
<organism evidence="1 2">
    <name type="scientific">Vreelandella malpeensis</name>
    <dbReference type="NCBI Taxonomy" id="1172368"/>
    <lineage>
        <taxon>Bacteria</taxon>
        <taxon>Pseudomonadati</taxon>
        <taxon>Pseudomonadota</taxon>
        <taxon>Gammaproteobacteria</taxon>
        <taxon>Oceanospirillales</taxon>
        <taxon>Halomonadaceae</taxon>
        <taxon>Vreelandella</taxon>
    </lineage>
</organism>
<gene>
    <name evidence="1" type="ORF">GEV37_11535</name>
</gene>
<reference evidence="1 2" key="1">
    <citation type="journal article" date="2021" name="Sci. Rep.">
        <title>Genome analysis of a halophilic bacterium Halomonas malpeensis YU-PRIM-29(T) reveals its exopolysaccharide and pigment producing capabilities.</title>
        <authorList>
            <person name="Athmika"/>
            <person name="Ghate S.D."/>
            <person name="Arun A.B."/>
            <person name="Rao S.S."/>
            <person name="Kumar S.T.A."/>
            <person name="Kandiyil M.K."/>
            <person name="Saptami K."/>
            <person name="Rekha P.D."/>
        </authorList>
    </citation>
    <scope>NUCLEOTIDE SEQUENCE [LARGE SCALE GENOMIC DNA]</scope>
    <source>
        <strain evidence="2">prim 29</strain>
    </source>
</reference>
<comment type="caution">
    <text evidence="1">The sequence shown here is derived from an EMBL/GenBank/DDBJ whole genome shotgun (WGS) entry which is preliminary data.</text>
</comment>
<protein>
    <submittedName>
        <fullName evidence="1">Uncharacterized protein</fullName>
    </submittedName>
</protein>
<evidence type="ECO:0000313" key="2">
    <source>
        <dbReference type="Proteomes" id="UP001319882"/>
    </source>
</evidence>
<proteinExistence type="predicted"/>
<dbReference type="RefSeq" id="WP_227390409.1">
    <property type="nucleotide sequence ID" value="NZ_JBHSCJ010000002.1"/>
</dbReference>
<sequence>MSLTPTLVTPPCPRRARRSGLARWWLAGLLVGCLLPASLATADASRVSERSVAICLWVPAMLRAQSRRLASEQRSRRAAGRKKALGACLSRLLLAQFTGQPMVAARDVFTRRGPPRPLPLKYPRRFIQ</sequence>
<keyword evidence="2" id="KW-1185">Reference proteome</keyword>
<name>A0ABS8DU13_9GAMM</name>